<dbReference type="Pfam" id="PF05724">
    <property type="entry name" value="TPMT"/>
    <property type="match status" value="1"/>
</dbReference>
<gene>
    <name evidence="4" type="ORF">PQU95_08615</name>
</gene>
<comment type="caution">
    <text evidence="4">The sequence shown here is derived from an EMBL/GenBank/DDBJ whole genome shotgun (WGS) entry which is preliminary data.</text>
</comment>
<keyword evidence="3" id="KW-0949">S-adenosyl-L-methionine</keyword>
<keyword evidence="1 4" id="KW-0489">Methyltransferase</keyword>
<keyword evidence="5" id="KW-1185">Reference proteome</keyword>
<evidence type="ECO:0000256" key="3">
    <source>
        <dbReference type="ARBA" id="ARBA00022691"/>
    </source>
</evidence>
<evidence type="ECO:0000256" key="2">
    <source>
        <dbReference type="ARBA" id="ARBA00022679"/>
    </source>
</evidence>
<evidence type="ECO:0000313" key="4">
    <source>
        <dbReference type="EMBL" id="MDC7717271.1"/>
    </source>
</evidence>
<dbReference type="RefSeq" id="WP_272751619.1">
    <property type="nucleotide sequence ID" value="NZ_JAQQLF010000009.1"/>
</dbReference>
<accession>A0ABT5IXH6</accession>
<reference evidence="4 5" key="1">
    <citation type="submission" date="2023-01" db="EMBL/GenBank/DDBJ databases">
        <title>Novel species of the genus Vogesella isolated from rivers.</title>
        <authorList>
            <person name="Lu H."/>
        </authorList>
    </citation>
    <scope>NUCLEOTIDE SEQUENCE [LARGE SCALE GENOMIC DNA]</scope>
    <source>
        <strain evidence="4 5">DC21W</strain>
    </source>
</reference>
<dbReference type="InterPro" id="IPR029063">
    <property type="entry name" value="SAM-dependent_MTases_sf"/>
</dbReference>
<dbReference type="GO" id="GO:0008168">
    <property type="term" value="F:methyltransferase activity"/>
    <property type="evidence" value="ECO:0007669"/>
    <property type="project" value="UniProtKB-KW"/>
</dbReference>
<dbReference type="GO" id="GO:0032259">
    <property type="term" value="P:methylation"/>
    <property type="evidence" value="ECO:0007669"/>
    <property type="project" value="UniProtKB-KW"/>
</dbReference>
<dbReference type="PROSITE" id="PS51585">
    <property type="entry name" value="SAM_MT_TPMT"/>
    <property type="match status" value="1"/>
</dbReference>
<evidence type="ECO:0000313" key="5">
    <source>
        <dbReference type="Proteomes" id="UP001219956"/>
    </source>
</evidence>
<dbReference type="InterPro" id="IPR008854">
    <property type="entry name" value="TPMT"/>
</dbReference>
<evidence type="ECO:0000256" key="1">
    <source>
        <dbReference type="ARBA" id="ARBA00022603"/>
    </source>
</evidence>
<dbReference type="Gene3D" id="3.40.50.150">
    <property type="entry name" value="Vaccinia Virus protein VP39"/>
    <property type="match status" value="1"/>
</dbReference>
<protein>
    <submittedName>
        <fullName evidence="4">SAM-dependent methyltransferase</fullName>
    </submittedName>
</protein>
<dbReference type="PANTHER" id="PTHR10259:SF11">
    <property type="entry name" value="THIOPURINE S-METHYLTRANSFERASE"/>
    <property type="match status" value="1"/>
</dbReference>
<sequence length="200" mass="21855">MAQDSSKADFWETRYQSNVTPWDSAGLPAGFVEHASALLADGLPRRVLIPGCGSAYELQQLLAHGCDALAFDFSPAAVARAQAACPALASRIIEADFFDDTVSGEWDWVYERAFLCALPPALASHYAQRMAALIPAGGVLAGYFFLRDQAKGPPFGTSLPNLQQSLGQYFVLQKQERIAGSLSVFHPDEYWLEWRKLPSA</sequence>
<dbReference type="PANTHER" id="PTHR10259">
    <property type="entry name" value="THIOPURINE S-METHYLTRANSFERASE"/>
    <property type="match status" value="1"/>
</dbReference>
<proteinExistence type="predicted"/>
<dbReference type="Proteomes" id="UP001219956">
    <property type="component" value="Unassembled WGS sequence"/>
</dbReference>
<name>A0ABT5IXH6_9NEIS</name>
<dbReference type="SUPFAM" id="SSF53335">
    <property type="entry name" value="S-adenosyl-L-methionine-dependent methyltransferases"/>
    <property type="match status" value="1"/>
</dbReference>
<organism evidence="4 5">
    <name type="scientific">Vogesella aquatica</name>
    <dbReference type="NCBI Taxonomy" id="2984206"/>
    <lineage>
        <taxon>Bacteria</taxon>
        <taxon>Pseudomonadati</taxon>
        <taxon>Pseudomonadota</taxon>
        <taxon>Betaproteobacteria</taxon>
        <taxon>Neisseriales</taxon>
        <taxon>Chromobacteriaceae</taxon>
        <taxon>Vogesella</taxon>
    </lineage>
</organism>
<dbReference type="EMBL" id="JAQQLF010000009">
    <property type="protein sequence ID" value="MDC7717271.1"/>
    <property type="molecule type" value="Genomic_DNA"/>
</dbReference>
<keyword evidence="2" id="KW-0808">Transferase</keyword>